<protein>
    <recommendedName>
        <fullName evidence="1">BLOC-1-related complex subunit 6 C-terminal helix domain-containing protein</fullName>
    </recommendedName>
</protein>
<dbReference type="GO" id="GO:0032418">
    <property type="term" value="P:lysosome localization"/>
    <property type="evidence" value="ECO:0007669"/>
    <property type="project" value="TreeGrafter"/>
</dbReference>
<sequence>MESKLNAQKKVFSLPSVVQPSGTGQSASFSVPLDPQLLDDIEREAHNIAADYADMIQRLQNRIINACIFISLLIQWTRESVSVNKLAVNNLCDTVDTGVKRATELINRTEELDFATIKGFNEQVKSMKLMLDAMEASLVGPDK</sequence>
<feature type="domain" description="BLOC-1-related complex subunit 6 C-terminal helix" evidence="1">
    <location>
        <begin position="31"/>
        <end position="135"/>
    </location>
</feature>
<dbReference type="InterPro" id="IPR046465">
    <property type="entry name" value="BORCS6_C"/>
</dbReference>
<evidence type="ECO:0000313" key="3">
    <source>
        <dbReference type="Proteomes" id="UP000319731"/>
    </source>
</evidence>
<dbReference type="AlphaFoldDB" id="A0A507C6J3"/>
<dbReference type="PANTHER" id="PTHR13440">
    <property type="entry name" value="BLOC-1 RELATED COMPLEX SUBUNIT 6"/>
    <property type="match status" value="1"/>
</dbReference>
<comment type="caution">
    <text evidence="2">The sequence shown here is derived from an EMBL/GenBank/DDBJ whole genome shotgun (WGS) entry which is preliminary data.</text>
</comment>
<name>A0A507C6J3_9FUNG</name>
<dbReference type="GeneID" id="42003660"/>
<dbReference type="InterPro" id="IPR019314">
    <property type="entry name" value="BORCS6"/>
</dbReference>
<keyword evidence="3" id="KW-1185">Reference proteome</keyword>
<evidence type="ECO:0000313" key="2">
    <source>
        <dbReference type="EMBL" id="TPX35121.1"/>
    </source>
</evidence>
<dbReference type="RefSeq" id="XP_031025706.1">
    <property type="nucleotide sequence ID" value="XM_031168363.1"/>
</dbReference>
<dbReference type="OrthoDB" id="21270at2759"/>
<reference evidence="2 3" key="1">
    <citation type="journal article" date="2019" name="Sci. Rep.">
        <title>Comparative genomics of chytrid fungi reveal insights into the obligate biotrophic and pathogenic lifestyle of Synchytrium endobioticum.</title>
        <authorList>
            <person name="van de Vossenberg B.T.L.H."/>
            <person name="Warris S."/>
            <person name="Nguyen H.D.T."/>
            <person name="van Gent-Pelzer M.P.E."/>
            <person name="Joly D.L."/>
            <person name="van de Geest H.C."/>
            <person name="Bonants P.J.M."/>
            <person name="Smith D.S."/>
            <person name="Levesque C.A."/>
            <person name="van der Lee T.A.J."/>
        </authorList>
    </citation>
    <scope>NUCLEOTIDE SEQUENCE [LARGE SCALE GENOMIC DNA]</scope>
    <source>
        <strain evidence="2 3">JEL517</strain>
    </source>
</reference>
<dbReference type="PANTHER" id="PTHR13440:SF7">
    <property type="entry name" value="BLOC-1 RELATED COMPLEX SUBUNIT 6"/>
    <property type="match status" value="1"/>
</dbReference>
<dbReference type="Proteomes" id="UP000319731">
    <property type="component" value="Unassembled WGS sequence"/>
</dbReference>
<gene>
    <name evidence="2" type="ORF">SmJEL517_g02435</name>
</gene>
<evidence type="ECO:0000259" key="1">
    <source>
        <dbReference type="Pfam" id="PF10157"/>
    </source>
</evidence>
<accession>A0A507C6J3</accession>
<organism evidence="2 3">
    <name type="scientific">Synchytrium microbalum</name>
    <dbReference type="NCBI Taxonomy" id="1806994"/>
    <lineage>
        <taxon>Eukaryota</taxon>
        <taxon>Fungi</taxon>
        <taxon>Fungi incertae sedis</taxon>
        <taxon>Chytridiomycota</taxon>
        <taxon>Chytridiomycota incertae sedis</taxon>
        <taxon>Chytridiomycetes</taxon>
        <taxon>Synchytriales</taxon>
        <taxon>Synchytriaceae</taxon>
        <taxon>Synchytrium</taxon>
    </lineage>
</organism>
<proteinExistence type="predicted"/>
<dbReference type="STRING" id="1806994.A0A507C6J3"/>
<dbReference type="Pfam" id="PF10157">
    <property type="entry name" value="BORCS6"/>
    <property type="match status" value="1"/>
</dbReference>
<dbReference type="EMBL" id="QEAO01000010">
    <property type="protein sequence ID" value="TPX35121.1"/>
    <property type="molecule type" value="Genomic_DNA"/>
</dbReference>
<dbReference type="GO" id="GO:0099078">
    <property type="term" value="C:BORC complex"/>
    <property type="evidence" value="ECO:0007669"/>
    <property type="project" value="TreeGrafter"/>
</dbReference>